<protein>
    <submittedName>
        <fullName evidence="1">Uncharacterized protein</fullName>
    </submittedName>
</protein>
<reference evidence="1" key="2">
    <citation type="submission" date="2021-09" db="EMBL/GenBank/DDBJ databases">
        <authorList>
            <person name="Jia N."/>
            <person name="Wang J."/>
            <person name="Shi W."/>
            <person name="Du L."/>
            <person name="Sun Y."/>
            <person name="Zhan W."/>
            <person name="Jiang J."/>
            <person name="Wang Q."/>
            <person name="Zhang B."/>
            <person name="Ji P."/>
            <person name="Sakyi L.B."/>
            <person name="Cui X."/>
            <person name="Yuan T."/>
            <person name="Jiang B."/>
            <person name="Yang W."/>
            <person name="Lam T.T.-Y."/>
            <person name="Chang Q."/>
            <person name="Ding S."/>
            <person name="Wang X."/>
            <person name="Zhu J."/>
            <person name="Ruan X."/>
            <person name="Zhao L."/>
            <person name="Wei J."/>
            <person name="Que T."/>
            <person name="Du C."/>
            <person name="Cheng J."/>
            <person name="Dai P."/>
            <person name="Han X."/>
            <person name="Huang E."/>
            <person name="Gao Y."/>
            <person name="Liu J."/>
            <person name="Shao H."/>
            <person name="Ye R."/>
            <person name="Li L."/>
            <person name="Wei W."/>
            <person name="Wang X."/>
            <person name="Wang C."/>
            <person name="Huo Q."/>
            <person name="Li W."/>
            <person name="Guo W."/>
            <person name="Chen H."/>
            <person name="Chen S."/>
            <person name="Zhou L."/>
            <person name="Zhou L."/>
            <person name="Ni X."/>
            <person name="Tian J."/>
            <person name="Zhou Y."/>
            <person name="Sheng Y."/>
            <person name="Liu T."/>
            <person name="Pan Y."/>
            <person name="Xia L."/>
            <person name="Li J."/>
            <person name="Zhao F."/>
            <person name="Cao W."/>
        </authorList>
    </citation>
    <scope>NUCLEOTIDE SEQUENCE</scope>
    <source>
        <strain evidence="1">Rsan-2018</strain>
        <tissue evidence="1">Larvae</tissue>
    </source>
</reference>
<gene>
    <name evidence="1" type="ORF">HPB52_018581</name>
</gene>
<comment type="caution">
    <text evidence="1">The sequence shown here is derived from an EMBL/GenBank/DDBJ whole genome shotgun (WGS) entry which is preliminary data.</text>
</comment>
<dbReference type="AlphaFoldDB" id="A0A9D4PDI3"/>
<evidence type="ECO:0000313" key="2">
    <source>
        <dbReference type="Proteomes" id="UP000821837"/>
    </source>
</evidence>
<dbReference type="Proteomes" id="UP000821837">
    <property type="component" value="Unassembled WGS sequence"/>
</dbReference>
<reference evidence="1" key="1">
    <citation type="journal article" date="2020" name="Cell">
        <title>Large-Scale Comparative Analyses of Tick Genomes Elucidate Their Genetic Diversity and Vector Capacities.</title>
        <authorList>
            <consortium name="Tick Genome and Microbiome Consortium (TIGMIC)"/>
            <person name="Jia N."/>
            <person name="Wang J."/>
            <person name="Shi W."/>
            <person name="Du L."/>
            <person name="Sun Y."/>
            <person name="Zhan W."/>
            <person name="Jiang J.F."/>
            <person name="Wang Q."/>
            <person name="Zhang B."/>
            <person name="Ji P."/>
            <person name="Bell-Sakyi L."/>
            <person name="Cui X.M."/>
            <person name="Yuan T.T."/>
            <person name="Jiang B.G."/>
            <person name="Yang W.F."/>
            <person name="Lam T.T."/>
            <person name="Chang Q.C."/>
            <person name="Ding S.J."/>
            <person name="Wang X.J."/>
            <person name="Zhu J.G."/>
            <person name="Ruan X.D."/>
            <person name="Zhao L."/>
            <person name="Wei J.T."/>
            <person name="Ye R.Z."/>
            <person name="Que T.C."/>
            <person name="Du C.H."/>
            <person name="Zhou Y.H."/>
            <person name="Cheng J.X."/>
            <person name="Dai P.F."/>
            <person name="Guo W.B."/>
            <person name="Han X.H."/>
            <person name="Huang E.J."/>
            <person name="Li L.F."/>
            <person name="Wei W."/>
            <person name="Gao Y.C."/>
            <person name="Liu J.Z."/>
            <person name="Shao H.Z."/>
            <person name="Wang X."/>
            <person name="Wang C.C."/>
            <person name="Yang T.C."/>
            <person name="Huo Q.B."/>
            <person name="Li W."/>
            <person name="Chen H.Y."/>
            <person name="Chen S.E."/>
            <person name="Zhou L.G."/>
            <person name="Ni X.B."/>
            <person name="Tian J.H."/>
            <person name="Sheng Y."/>
            <person name="Liu T."/>
            <person name="Pan Y.S."/>
            <person name="Xia L.Y."/>
            <person name="Li J."/>
            <person name="Zhao F."/>
            <person name="Cao W.C."/>
        </authorList>
    </citation>
    <scope>NUCLEOTIDE SEQUENCE</scope>
    <source>
        <strain evidence="1">Rsan-2018</strain>
    </source>
</reference>
<keyword evidence="2" id="KW-1185">Reference proteome</keyword>
<evidence type="ECO:0000313" key="1">
    <source>
        <dbReference type="EMBL" id="KAH7936132.1"/>
    </source>
</evidence>
<dbReference type="VEuPathDB" id="VectorBase:RSAN_056349"/>
<proteinExistence type="predicted"/>
<sequence length="258" mass="28364">MSSAGVDVLLVEEFLDILITKMWERLSNHAQSWRPYEDKRRLQKPSEGLRYAYLSNTLVVMQDTTASSLFYSGYARGCVESAPSFGGLATAFLVPYGQSACPVAAAPTVSTAATWKHWNIFSYVAQPSTQTGPPCWTSTADSAFLGAPLRSFSSPSAVVEHIKRALSALLDFITGTALRARLDSTLGGALDIADSHGKTQRYTLDQLFFLTYCRRFCSKQTSCNSAARSLADFGSVFGCAKRRPEEDELSQYRFFASH</sequence>
<dbReference type="EMBL" id="JABSTV010001255">
    <property type="protein sequence ID" value="KAH7936132.1"/>
    <property type="molecule type" value="Genomic_DNA"/>
</dbReference>
<name>A0A9D4PDI3_RHISA</name>
<accession>A0A9D4PDI3</accession>
<organism evidence="1 2">
    <name type="scientific">Rhipicephalus sanguineus</name>
    <name type="common">Brown dog tick</name>
    <name type="synonym">Ixodes sanguineus</name>
    <dbReference type="NCBI Taxonomy" id="34632"/>
    <lineage>
        <taxon>Eukaryota</taxon>
        <taxon>Metazoa</taxon>
        <taxon>Ecdysozoa</taxon>
        <taxon>Arthropoda</taxon>
        <taxon>Chelicerata</taxon>
        <taxon>Arachnida</taxon>
        <taxon>Acari</taxon>
        <taxon>Parasitiformes</taxon>
        <taxon>Ixodida</taxon>
        <taxon>Ixodoidea</taxon>
        <taxon>Ixodidae</taxon>
        <taxon>Rhipicephalinae</taxon>
        <taxon>Rhipicephalus</taxon>
        <taxon>Rhipicephalus</taxon>
    </lineage>
</organism>